<accession>A0AAD1TA25</accession>
<dbReference type="EMBL" id="OW240922">
    <property type="protein sequence ID" value="CAH2320925.1"/>
    <property type="molecule type" value="Genomic_DNA"/>
</dbReference>
<evidence type="ECO:0000256" key="1">
    <source>
        <dbReference type="SAM" id="MobiDB-lite"/>
    </source>
</evidence>
<protein>
    <submittedName>
        <fullName evidence="2">Uncharacterized protein</fullName>
    </submittedName>
</protein>
<dbReference type="Proteomes" id="UP001295444">
    <property type="component" value="Chromosome 11"/>
</dbReference>
<evidence type="ECO:0000313" key="2">
    <source>
        <dbReference type="EMBL" id="CAH2320925.1"/>
    </source>
</evidence>
<sequence length="126" mass="14714">MMTNTNRNQMTERILDLTLEVNYLLTGEEYIVVKRPSKSLIQSCSPHVSEEPNRPQSPIVVPSPIPNERKNNQKILELTNRIIYLLTGEVWKYLEGHEEPFKDMMTETPQPLWSLGKRRPCLHVML</sequence>
<evidence type="ECO:0000313" key="3">
    <source>
        <dbReference type="Proteomes" id="UP001295444"/>
    </source>
</evidence>
<keyword evidence="3" id="KW-1185">Reference proteome</keyword>
<organism evidence="2 3">
    <name type="scientific">Pelobates cultripes</name>
    <name type="common">Western spadefoot toad</name>
    <dbReference type="NCBI Taxonomy" id="61616"/>
    <lineage>
        <taxon>Eukaryota</taxon>
        <taxon>Metazoa</taxon>
        <taxon>Chordata</taxon>
        <taxon>Craniata</taxon>
        <taxon>Vertebrata</taxon>
        <taxon>Euteleostomi</taxon>
        <taxon>Amphibia</taxon>
        <taxon>Batrachia</taxon>
        <taxon>Anura</taxon>
        <taxon>Pelobatoidea</taxon>
        <taxon>Pelobatidae</taxon>
        <taxon>Pelobates</taxon>
    </lineage>
</organism>
<proteinExistence type="predicted"/>
<feature type="region of interest" description="Disordered" evidence="1">
    <location>
        <begin position="44"/>
        <end position="66"/>
    </location>
</feature>
<gene>
    <name evidence="2" type="ORF">PECUL_23A000095</name>
</gene>
<name>A0AAD1TA25_PELCU</name>
<dbReference type="AlphaFoldDB" id="A0AAD1TA25"/>
<reference evidence="2" key="1">
    <citation type="submission" date="2022-03" db="EMBL/GenBank/DDBJ databases">
        <authorList>
            <person name="Alioto T."/>
            <person name="Alioto T."/>
            <person name="Gomez Garrido J."/>
        </authorList>
    </citation>
    <scope>NUCLEOTIDE SEQUENCE</scope>
</reference>